<evidence type="ECO:0000256" key="1">
    <source>
        <dbReference type="SAM" id="MobiDB-lite"/>
    </source>
</evidence>
<dbReference type="GO" id="GO:0051782">
    <property type="term" value="P:negative regulation of cell division"/>
    <property type="evidence" value="ECO:0007669"/>
    <property type="project" value="TreeGrafter"/>
</dbReference>
<dbReference type="InterPro" id="IPR050625">
    <property type="entry name" value="ParA/MinD_ATPase"/>
</dbReference>
<dbReference type="AlphaFoldDB" id="A0A1M4VBE2"/>
<feature type="compositionally biased region" description="Low complexity" evidence="1">
    <location>
        <begin position="11"/>
        <end position="30"/>
    </location>
</feature>
<dbReference type="SUPFAM" id="SSF52540">
    <property type="entry name" value="P-loop containing nucleoside triphosphate hydrolases"/>
    <property type="match status" value="1"/>
</dbReference>
<organism evidence="2 3">
    <name type="scientific">Lampropedia hyalina DSM 16112</name>
    <dbReference type="NCBI Taxonomy" id="1122156"/>
    <lineage>
        <taxon>Bacteria</taxon>
        <taxon>Pseudomonadati</taxon>
        <taxon>Pseudomonadota</taxon>
        <taxon>Betaproteobacteria</taxon>
        <taxon>Burkholderiales</taxon>
        <taxon>Comamonadaceae</taxon>
        <taxon>Lampropedia</taxon>
    </lineage>
</organism>
<keyword evidence="3" id="KW-1185">Reference proteome</keyword>
<feature type="compositionally biased region" description="Pro residues" evidence="1">
    <location>
        <begin position="1"/>
        <end position="10"/>
    </location>
</feature>
<dbReference type="PANTHER" id="PTHR43384:SF13">
    <property type="entry name" value="SLR0110 PROTEIN"/>
    <property type="match status" value="1"/>
</dbReference>
<dbReference type="InterPro" id="IPR027417">
    <property type="entry name" value="P-loop_NTPase"/>
</dbReference>
<dbReference type="GO" id="GO:0005524">
    <property type="term" value="F:ATP binding"/>
    <property type="evidence" value="ECO:0007669"/>
    <property type="project" value="TreeGrafter"/>
</dbReference>
<feature type="compositionally biased region" description="Basic and acidic residues" evidence="1">
    <location>
        <begin position="296"/>
        <end position="306"/>
    </location>
</feature>
<feature type="region of interest" description="Disordered" evidence="1">
    <location>
        <begin position="49"/>
        <end position="90"/>
    </location>
</feature>
<dbReference type="GO" id="GO:0016887">
    <property type="term" value="F:ATP hydrolysis activity"/>
    <property type="evidence" value="ECO:0007669"/>
    <property type="project" value="TreeGrafter"/>
</dbReference>
<reference evidence="2 3" key="1">
    <citation type="submission" date="2016-11" db="EMBL/GenBank/DDBJ databases">
        <authorList>
            <person name="Jaros S."/>
            <person name="Januszkiewicz K."/>
            <person name="Wedrychowicz H."/>
        </authorList>
    </citation>
    <scope>NUCLEOTIDE SEQUENCE [LARGE SCALE GENOMIC DNA]</scope>
    <source>
        <strain evidence="2 3">DSM 16112</strain>
    </source>
</reference>
<dbReference type="PANTHER" id="PTHR43384">
    <property type="entry name" value="SEPTUM SITE-DETERMINING PROTEIN MIND HOMOLOG, CHLOROPLASTIC-RELATED"/>
    <property type="match status" value="1"/>
</dbReference>
<dbReference type="OrthoDB" id="8531995at2"/>
<dbReference type="GO" id="GO:0009898">
    <property type="term" value="C:cytoplasmic side of plasma membrane"/>
    <property type="evidence" value="ECO:0007669"/>
    <property type="project" value="TreeGrafter"/>
</dbReference>
<feature type="region of interest" description="Disordered" evidence="1">
    <location>
        <begin position="1"/>
        <end position="30"/>
    </location>
</feature>
<proteinExistence type="predicted"/>
<name>A0A1M4VBE2_9BURK</name>
<dbReference type="SUPFAM" id="SSF52172">
    <property type="entry name" value="CheY-like"/>
    <property type="match status" value="1"/>
</dbReference>
<evidence type="ECO:0000313" key="2">
    <source>
        <dbReference type="EMBL" id="SHE66256.1"/>
    </source>
</evidence>
<feature type="compositionally biased region" description="Polar residues" evidence="1">
    <location>
        <begin position="64"/>
        <end position="86"/>
    </location>
</feature>
<sequence length="572" mass="61492">MSKPTFPPRSTPDAASAAGSATPADTAATSPAAVRVTLDAMLAALPATRQTATEQPPPAGTASPLHTSTGGVENNGFGTSSLSQHADTGADAESQRLLALHRPLEILQAQPARPTPAAVELDVDLLFVHSGNSNALAQTWVRRVFDGTRLHTAQLQANVAEQILLLRPQIVLIHFEQPLLSLSSQVVEQLRISHPHMPLVAVGHQKDPQATLTALRAGVQDFLDMDASAQAAQETIRNLLQRQPKMVQLAEASCPMTAILSARAGIGTSLLASHLAWYLQTQLHQQSPEQIAHEQSAMRHGPELDAHGGTPMPIGDTAEESLHTLLLDLGTPNGDTAMYLNAQGGLNFADAVRNLRRFDRKMASSGLGQAASGLRMLTLANNASVDGAVSAMAQAPTPSQADADMLLMRLRQYFRHVIADLGPALPNSIAMRAALRANEIWLMCDQSVLGVVSTAELLRQLERQKVDRSRIHLIITQHDSRLELDAQHIAQQLQLPLIAIIAERRLQLMQAVNQGQLLPPKARSEPYVQAVEKLTTTLMNAYHSDSPLKNSTSASAHSGTGLLNKLIHRIRS</sequence>
<dbReference type="EMBL" id="FQUZ01000005">
    <property type="protein sequence ID" value="SHE66256.1"/>
    <property type="molecule type" value="Genomic_DNA"/>
</dbReference>
<dbReference type="GO" id="GO:0005829">
    <property type="term" value="C:cytosol"/>
    <property type="evidence" value="ECO:0007669"/>
    <property type="project" value="TreeGrafter"/>
</dbReference>
<feature type="region of interest" description="Disordered" evidence="1">
    <location>
        <begin position="294"/>
        <end position="316"/>
    </location>
</feature>
<dbReference type="InterPro" id="IPR011006">
    <property type="entry name" value="CheY-like_superfamily"/>
</dbReference>
<protein>
    <submittedName>
        <fullName evidence="2">Pilus assembly protein CpaE</fullName>
    </submittedName>
</protein>
<dbReference type="Gene3D" id="3.40.50.2300">
    <property type="match status" value="1"/>
</dbReference>
<gene>
    <name evidence="2" type="ORF">SAMN02745117_00645</name>
</gene>
<dbReference type="Proteomes" id="UP000184327">
    <property type="component" value="Unassembled WGS sequence"/>
</dbReference>
<dbReference type="Gene3D" id="3.40.50.300">
    <property type="entry name" value="P-loop containing nucleotide triphosphate hydrolases"/>
    <property type="match status" value="1"/>
</dbReference>
<evidence type="ECO:0000313" key="3">
    <source>
        <dbReference type="Proteomes" id="UP000184327"/>
    </source>
</evidence>
<dbReference type="STRING" id="1122156.SAMN02745117_00645"/>
<dbReference type="RefSeq" id="WP_073354605.1">
    <property type="nucleotide sequence ID" value="NZ_FQUZ01000005.1"/>
</dbReference>
<accession>A0A1M4VBE2</accession>